<dbReference type="InterPro" id="IPR043158">
    <property type="entry name" value="Wnt_C"/>
</dbReference>
<dbReference type="FunFam" id="3.30.2460.20:FF:000001">
    <property type="entry name" value="Wnt homolog"/>
    <property type="match status" value="1"/>
</dbReference>
<dbReference type="CDD" id="cd19334">
    <property type="entry name" value="Wnt_Wnt2_like"/>
    <property type="match status" value="1"/>
</dbReference>
<comment type="similarity">
    <text evidence="2 11">Belongs to the Wnt family.</text>
</comment>
<keyword evidence="4" id="KW-0964">Secreted</keyword>
<keyword evidence="7" id="KW-0732">Signal</keyword>
<dbReference type="InterPro" id="IPR018161">
    <property type="entry name" value="Wnt_CS"/>
</dbReference>
<evidence type="ECO:0000256" key="7">
    <source>
        <dbReference type="ARBA" id="ARBA00022729"/>
    </source>
</evidence>
<gene>
    <name evidence="13" type="ORF">DPMN_122573</name>
</gene>
<evidence type="ECO:0000256" key="11">
    <source>
        <dbReference type="RuleBase" id="RU003500"/>
    </source>
</evidence>
<dbReference type="GO" id="GO:0005615">
    <property type="term" value="C:extracellular space"/>
    <property type="evidence" value="ECO:0007669"/>
    <property type="project" value="TreeGrafter"/>
</dbReference>
<evidence type="ECO:0000256" key="4">
    <source>
        <dbReference type="ARBA" id="ARBA00022525"/>
    </source>
</evidence>
<feature type="transmembrane region" description="Helical" evidence="12">
    <location>
        <begin position="9"/>
        <end position="30"/>
    </location>
</feature>
<evidence type="ECO:0000256" key="8">
    <source>
        <dbReference type="ARBA" id="ARBA00023157"/>
    </source>
</evidence>
<dbReference type="AlphaFoldDB" id="A0A9D4GP99"/>
<dbReference type="GO" id="GO:0030182">
    <property type="term" value="P:neuron differentiation"/>
    <property type="evidence" value="ECO:0007669"/>
    <property type="project" value="TreeGrafter"/>
</dbReference>
<evidence type="ECO:0000256" key="9">
    <source>
        <dbReference type="ARBA" id="ARBA00023180"/>
    </source>
</evidence>
<organism evidence="13 14">
    <name type="scientific">Dreissena polymorpha</name>
    <name type="common">Zebra mussel</name>
    <name type="synonym">Mytilus polymorpha</name>
    <dbReference type="NCBI Taxonomy" id="45954"/>
    <lineage>
        <taxon>Eukaryota</taxon>
        <taxon>Metazoa</taxon>
        <taxon>Spiralia</taxon>
        <taxon>Lophotrochozoa</taxon>
        <taxon>Mollusca</taxon>
        <taxon>Bivalvia</taxon>
        <taxon>Autobranchia</taxon>
        <taxon>Heteroconchia</taxon>
        <taxon>Euheterodonta</taxon>
        <taxon>Imparidentia</taxon>
        <taxon>Neoheterodontei</taxon>
        <taxon>Myida</taxon>
        <taxon>Dreissenoidea</taxon>
        <taxon>Dreissenidae</taxon>
        <taxon>Dreissena</taxon>
    </lineage>
</organism>
<dbReference type="Proteomes" id="UP000828390">
    <property type="component" value="Unassembled WGS sequence"/>
</dbReference>
<keyword evidence="3 11" id="KW-0217">Developmental protein</keyword>
<keyword evidence="14" id="KW-1185">Reference proteome</keyword>
<keyword evidence="12" id="KW-1133">Transmembrane helix</keyword>
<evidence type="ECO:0000256" key="1">
    <source>
        <dbReference type="ARBA" id="ARBA00004498"/>
    </source>
</evidence>
<evidence type="ECO:0000256" key="12">
    <source>
        <dbReference type="SAM" id="Phobius"/>
    </source>
</evidence>
<dbReference type="PANTHER" id="PTHR12027">
    <property type="entry name" value="WNT RELATED"/>
    <property type="match status" value="1"/>
</dbReference>
<comment type="function">
    <text evidence="11">Ligand for members of the frizzled family of seven transmembrane receptors.</text>
</comment>
<protein>
    <recommendedName>
        <fullName evidence="11">Protein Wnt</fullName>
    </recommendedName>
</protein>
<dbReference type="PRINTS" id="PR01842">
    <property type="entry name" value="WNT2PROTEIN"/>
</dbReference>
<evidence type="ECO:0000256" key="3">
    <source>
        <dbReference type="ARBA" id="ARBA00022473"/>
    </source>
</evidence>
<dbReference type="Gene3D" id="3.30.2460.20">
    <property type="match status" value="1"/>
</dbReference>
<proteinExistence type="inferred from homology"/>
<evidence type="ECO:0000313" key="13">
    <source>
        <dbReference type="EMBL" id="KAH3820824.1"/>
    </source>
</evidence>
<dbReference type="InterPro" id="IPR009140">
    <property type="entry name" value="Wnt2"/>
</dbReference>
<dbReference type="PANTHER" id="PTHR12027:SF37">
    <property type="entry name" value="PROTEIN WNT"/>
    <property type="match status" value="1"/>
</dbReference>
<reference evidence="13" key="2">
    <citation type="submission" date="2020-11" db="EMBL/GenBank/DDBJ databases">
        <authorList>
            <person name="McCartney M.A."/>
            <person name="Auch B."/>
            <person name="Kono T."/>
            <person name="Mallez S."/>
            <person name="Becker A."/>
            <person name="Gohl D.M."/>
            <person name="Silverstein K.A.T."/>
            <person name="Koren S."/>
            <person name="Bechman K.B."/>
            <person name="Herman A."/>
            <person name="Abrahante J.E."/>
            <person name="Garbe J."/>
        </authorList>
    </citation>
    <scope>NUCLEOTIDE SEQUENCE</scope>
    <source>
        <strain evidence="13">Duluth1</strain>
        <tissue evidence="13">Whole animal</tissue>
    </source>
</reference>
<dbReference type="InterPro" id="IPR005817">
    <property type="entry name" value="Wnt"/>
</dbReference>
<keyword evidence="9" id="KW-0325">Glycoprotein</keyword>
<comment type="subcellular location">
    <subcellularLocation>
        <location evidence="1 11">Secreted</location>
        <location evidence="1 11">Extracellular space</location>
        <location evidence="1 11">Extracellular matrix</location>
    </subcellularLocation>
</comment>
<evidence type="ECO:0000256" key="10">
    <source>
        <dbReference type="ARBA" id="ARBA00023288"/>
    </source>
</evidence>
<evidence type="ECO:0000256" key="2">
    <source>
        <dbReference type="ARBA" id="ARBA00005683"/>
    </source>
</evidence>
<comment type="caution">
    <text evidence="13">The sequence shown here is derived from an EMBL/GenBank/DDBJ whole genome shotgun (WGS) entry which is preliminary data.</text>
</comment>
<keyword evidence="10" id="KW-0449">Lipoprotein</keyword>
<dbReference type="PROSITE" id="PS00246">
    <property type="entry name" value="WNT1"/>
    <property type="match status" value="1"/>
</dbReference>
<evidence type="ECO:0000256" key="6">
    <source>
        <dbReference type="ARBA" id="ARBA00022687"/>
    </source>
</evidence>
<dbReference type="GO" id="GO:0048513">
    <property type="term" value="P:animal organ development"/>
    <property type="evidence" value="ECO:0007669"/>
    <property type="project" value="UniProtKB-ARBA"/>
</dbReference>
<keyword evidence="12" id="KW-0472">Membrane</keyword>
<reference evidence="13" key="1">
    <citation type="journal article" date="2019" name="bioRxiv">
        <title>The Genome of the Zebra Mussel, Dreissena polymorpha: A Resource for Invasive Species Research.</title>
        <authorList>
            <person name="McCartney M.A."/>
            <person name="Auch B."/>
            <person name="Kono T."/>
            <person name="Mallez S."/>
            <person name="Zhang Y."/>
            <person name="Obille A."/>
            <person name="Becker A."/>
            <person name="Abrahante J.E."/>
            <person name="Garbe J."/>
            <person name="Badalamenti J.P."/>
            <person name="Herman A."/>
            <person name="Mangelson H."/>
            <person name="Liachko I."/>
            <person name="Sullivan S."/>
            <person name="Sone E.D."/>
            <person name="Koren S."/>
            <person name="Silverstein K.A.T."/>
            <person name="Beckman K.B."/>
            <person name="Gohl D.M."/>
        </authorList>
    </citation>
    <scope>NUCLEOTIDE SEQUENCE</scope>
    <source>
        <strain evidence="13">Duluth1</strain>
        <tissue evidence="13">Whole animal</tissue>
    </source>
</reference>
<evidence type="ECO:0000256" key="5">
    <source>
        <dbReference type="ARBA" id="ARBA00022530"/>
    </source>
</evidence>
<dbReference type="GO" id="GO:0045165">
    <property type="term" value="P:cell fate commitment"/>
    <property type="evidence" value="ECO:0007669"/>
    <property type="project" value="TreeGrafter"/>
</dbReference>
<keyword evidence="6 11" id="KW-0879">Wnt signaling pathway</keyword>
<accession>A0A9D4GP99</accession>
<keyword evidence="12" id="KW-0812">Transmembrane</keyword>
<dbReference type="PRINTS" id="PR01349">
    <property type="entry name" value="WNTPROTEIN"/>
</dbReference>
<dbReference type="Pfam" id="PF00110">
    <property type="entry name" value="wnt"/>
    <property type="match status" value="1"/>
</dbReference>
<keyword evidence="5" id="KW-0272">Extracellular matrix</keyword>
<sequence length="368" mass="41341">MGNLCLKNVVVTIVIVLIHLQLVASTWWFISQLPLHAVGAGVLCDNVPGLVGRQRRMCRIHQEAMVILGQGALQGVHECQHQFRQHRWNCSTLDRDTSVFGKVLLKVGTREAAFVYSISSAGVAYSITRACSLGHLSTCACDPNRKGRGRDKQGNPFQWGGCSDDVNYGQKFAKMFIDAKEKQHMDARALMNLHNNKAGRQAVQKQRKLECKCHGISGSCAMRTCWRALRDFRRVGTFLKNRYNGAIQVMMNQNSADADLVVANRNHKKPTKYDLVYFDASPDYCNEDLELGSPGTAGRECNASSIDTDGCDIMCCGRGYHTHTEKRVDKCECKFHWCCDVVCKNCTRTVDVHTCLGERTQRKYKWGH</sequence>
<evidence type="ECO:0000313" key="14">
    <source>
        <dbReference type="Proteomes" id="UP000828390"/>
    </source>
</evidence>
<name>A0A9D4GP99_DREPO</name>
<dbReference type="EMBL" id="JAIWYP010000005">
    <property type="protein sequence ID" value="KAH3820824.1"/>
    <property type="molecule type" value="Genomic_DNA"/>
</dbReference>
<keyword evidence="8" id="KW-1015">Disulfide bond</keyword>
<dbReference type="GO" id="GO:0060070">
    <property type="term" value="P:canonical Wnt signaling pathway"/>
    <property type="evidence" value="ECO:0007669"/>
    <property type="project" value="TreeGrafter"/>
</dbReference>
<dbReference type="GO" id="GO:0005125">
    <property type="term" value="F:cytokine activity"/>
    <property type="evidence" value="ECO:0007669"/>
    <property type="project" value="TreeGrafter"/>
</dbReference>
<dbReference type="GO" id="GO:0005109">
    <property type="term" value="F:frizzled binding"/>
    <property type="evidence" value="ECO:0007669"/>
    <property type="project" value="TreeGrafter"/>
</dbReference>
<dbReference type="SMART" id="SM00097">
    <property type="entry name" value="WNT1"/>
    <property type="match status" value="1"/>
</dbReference>